<dbReference type="AlphaFoldDB" id="A0A1E8PPR3"/>
<dbReference type="InterPro" id="IPR008767">
    <property type="entry name" value="Phage_SPP1_head-tail_adaptor"/>
</dbReference>
<evidence type="ECO:0000313" key="1">
    <source>
        <dbReference type="EMBL" id="OFJ47850.1"/>
    </source>
</evidence>
<evidence type="ECO:0008006" key="3">
    <source>
        <dbReference type="Google" id="ProtNLM"/>
    </source>
</evidence>
<proteinExistence type="predicted"/>
<reference evidence="1 2" key="1">
    <citation type="submission" date="2016-10" db="EMBL/GenBank/DDBJ databases">
        <title>Updated version of Genome Assembly of Janthinobacterium lividum ERGS5:01.</title>
        <authorList>
            <person name="Kumar R."/>
            <person name="Acharya V."/>
            <person name="Singh D."/>
        </authorList>
    </citation>
    <scope>NUCLEOTIDE SEQUENCE [LARGE SCALE GENOMIC DNA]</scope>
    <source>
        <strain evidence="1 2">ERGS5:01</strain>
    </source>
</reference>
<organism evidence="1 2">
    <name type="scientific">Janthinobacterium lividum</name>
    <dbReference type="NCBI Taxonomy" id="29581"/>
    <lineage>
        <taxon>Bacteria</taxon>
        <taxon>Pseudomonadati</taxon>
        <taxon>Pseudomonadota</taxon>
        <taxon>Betaproteobacteria</taxon>
        <taxon>Burkholderiales</taxon>
        <taxon>Oxalobacteraceae</taxon>
        <taxon>Janthinobacterium</taxon>
    </lineage>
</organism>
<dbReference type="Gene3D" id="2.40.10.270">
    <property type="entry name" value="Bacteriophage SPP1 head-tail adaptor protein"/>
    <property type="match status" value="1"/>
</dbReference>
<dbReference type="InterPro" id="IPR038666">
    <property type="entry name" value="SSP1_head-tail_sf"/>
</dbReference>
<evidence type="ECO:0000313" key="2">
    <source>
        <dbReference type="Proteomes" id="UP000092634"/>
    </source>
</evidence>
<dbReference type="EMBL" id="MAQB02000001">
    <property type="protein sequence ID" value="OFJ47850.1"/>
    <property type="molecule type" value="Genomic_DNA"/>
</dbReference>
<gene>
    <name evidence="1" type="ORF">BA896_001365</name>
</gene>
<name>A0A1E8PPR3_9BURK</name>
<sequence length="115" mass="12865">MRAGQLDRRITIERPGMAEGEYGPQPGGWVSVAARVPAQVKDALPSKSETVQEGMAVATRSARLRMRYLRGITSDMRITLHGDIDEFYQIVSGPAELGRREWLEMTIERYSAQGQ</sequence>
<protein>
    <recommendedName>
        <fullName evidence="3">Head-tail adaptor protein</fullName>
    </recommendedName>
</protein>
<accession>A0A1E8PPR3</accession>
<dbReference type="Pfam" id="PF05521">
    <property type="entry name" value="Phage_HCP"/>
    <property type="match status" value="1"/>
</dbReference>
<comment type="caution">
    <text evidence="1">The sequence shown here is derived from an EMBL/GenBank/DDBJ whole genome shotgun (WGS) entry which is preliminary data.</text>
</comment>
<dbReference type="Proteomes" id="UP000092634">
    <property type="component" value="Unassembled WGS sequence"/>
</dbReference>